<dbReference type="AlphaFoldDB" id="N9VF70"/>
<dbReference type="eggNOG" id="ENOG5031YIX">
    <property type="taxonomic scope" value="Bacteria"/>
</dbReference>
<gene>
    <name evidence="2" type="ORF">MBVG_0260</name>
</gene>
<comment type="caution">
    <text evidence="2">The sequence shown here is derived from an EMBL/GenBank/DDBJ whole genome shotgun (WGS) entry which is preliminary data.</text>
</comment>
<sequence length="636" mass="75232">MNKFWLGSILLTSPCFLAASCVKNEFEINSKITHKLTANKNIFDVFSKDQLRFINENYRPIFVDKSNPKSRIDIEFLENDIKIKNSKNTVFASKVIDKFNFLPRLGIHKHPSQNYFIVNNKPSTIDNYEFLFEKNDFDFQNPNGGEYIDLNSIFSRLFSSELNDSFNILNPNFIPPKWLRAKTMSKNIEQIKHWENYIKLELLRYDFGQLPQIDRVKIFPIKHVESIENGKFKSAIIIKIDLQDKDGKSLISEKYRNQHYLVGKNQNQYLIKTELDNVAKYNSSLFKNYNSVIDFNNTLNIDDDELLFNEYANVYFGDQTILLYKNKLAINADQYEAYVNPTYPYEKLTARAFLWFLNNDQKYFELIVPEHRKNIDLEYKIINKKINKKYLNDTLSLIELDIEVTKRDLSKKVYKWYSIDINSHYHTFSKYKITPDLNWFDQETYGWISGVKYNEKTLPNKVISANEFYEKILLKLLSLQLYKINSNLSIFDNKIMANYEAHLALNNTKLHEQLKTKLGIDIFKYLVADEKDKTNLLYDIEIKYIGVGEEPGVLNIQVDFLDKNKKSLLSDVNRKKIIKWYGFKGTDYTKINEQIKKQNVQELTLKYLLENNSIKFKDQNNVIDYFLWGGENEKNN</sequence>
<keyword evidence="1" id="KW-0732">Signal</keyword>
<reference evidence="2 3" key="1">
    <citation type="journal article" date="2013" name="Genome Announc.">
        <title>Draft Genome Sequences of Mycoplasma alkalescens, Mycoplasma arginini, and Mycoplasma bovigenitalium, Three Species with Equivocal Pathogenic Status for Cattle.</title>
        <authorList>
            <person name="Manso-Silvan L."/>
            <person name="Tardy F."/>
            <person name="Baranowski E."/>
            <person name="Barre A."/>
            <person name="Blanchard A."/>
            <person name="Breton M."/>
            <person name="Couture C."/>
            <person name="Citti C."/>
            <person name="Dordet-Frisoni E."/>
            <person name="Dupuy V."/>
            <person name="Gaurivaud P."/>
            <person name="Jacob D."/>
            <person name="Lemaitre C."/>
            <person name="Nikolski M."/>
            <person name="Nouvel L.X."/>
            <person name="Poumarat F."/>
            <person name="Thebault P."/>
            <person name="Theil S."/>
            <person name="Thiaucourt F."/>
            <person name="Sirand-Pugnet P."/>
        </authorList>
    </citation>
    <scope>NUCLEOTIDE SEQUENCE [LARGE SCALE GENOMIC DNA]</scope>
    <source>
        <strain evidence="2 3">51080</strain>
    </source>
</reference>
<feature type="signal peptide" evidence="1">
    <location>
        <begin position="1"/>
        <end position="18"/>
    </location>
</feature>
<dbReference type="EMBL" id="AORH01000007">
    <property type="protein sequence ID" value="ENY70258.1"/>
    <property type="molecule type" value="Genomic_DNA"/>
</dbReference>
<feature type="chain" id="PRO_5004154413" description="Lipoprotein" evidence="1">
    <location>
        <begin position="19"/>
        <end position="636"/>
    </location>
</feature>
<name>N9VF70_9BACT</name>
<dbReference type="STRING" id="1188235.MBVG_0260"/>
<dbReference type="RefSeq" id="WP_004418808.1">
    <property type="nucleotide sequence ID" value="NZ_AORH01000007.1"/>
</dbReference>
<evidence type="ECO:0000256" key="1">
    <source>
        <dbReference type="SAM" id="SignalP"/>
    </source>
</evidence>
<evidence type="ECO:0000313" key="2">
    <source>
        <dbReference type="EMBL" id="ENY70258.1"/>
    </source>
</evidence>
<dbReference type="OrthoDB" id="393896at2"/>
<dbReference type="PROSITE" id="PS51257">
    <property type="entry name" value="PROKAR_LIPOPROTEIN"/>
    <property type="match status" value="1"/>
</dbReference>
<proteinExistence type="predicted"/>
<dbReference type="Proteomes" id="UP000013220">
    <property type="component" value="Unassembled WGS sequence"/>
</dbReference>
<evidence type="ECO:0008006" key="4">
    <source>
        <dbReference type="Google" id="ProtNLM"/>
    </source>
</evidence>
<dbReference type="PATRIC" id="fig|1188235.3.peg.30"/>
<dbReference type="NCBIfam" id="NF045963">
    <property type="entry name" value="MAG3240_fam"/>
    <property type="match status" value="1"/>
</dbReference>
<accession>N9VF70</accession>
<protein>
    <recommendedName>
        <fullName evidence="4">Lipoprotein</fullName>
    </recommendedName>
</protein>
<evidence type="ECO:0000313" key="3">
    <source>
        <dbReference type="Proteomes" id="UP000013220"/>
    </source>
</evidence>
<keyword evidence="3" id="KW-1185">Reference proteome</keyword>
<organism evidence="2 3">
    <name type="scientific">Mycoplasmopsis bovigenitalium 51080</name>
    <dbReference type="NCBI Taxonomy" id="1188235"/>
    <lineage>
        <taxon>Bacteria</taxon>
        <taxon>Bacillati</taxon>
        <taxon>Mycoplasmatota</taxon>
        <taxon>Mycoplasmoidales</taxon>
        <taxon>Metamycoplasmataceae</taxon>
        <taxon>Mycoplasmopsis</taxon>
    </lineage>
</organism>